<dbReference type="PANTHER" id="PTHR19212">
    <property type="entry name" value="LEUCINE RICH REPEAT IN FLII INTERACTING PROTEIN"/>
    <property type="match status" value="1"/>
</dbReference>
<keyword evidence="2 3" id="KW-0175">Coiled coil</keyword>
<dbReference type="GO" id="GO:0000981">
    <property type="term" value="F:DNA-binding transcription factor activity, RNA polymerase II-specific"/>
    <property type="evidence" value="ECO:0007669"/>
    <property type="project" value="TreeGrafter"/>
</dbReference>
<evidence type="ECO:0000256" key="4">
    <source>
        <dbReference type="SAM" id="MobiDB-lite"/>
    </source>
</evidence>
<dbReference type="PANTHER" id="PTHR19212:SF5">
    <property type="entry name" value="LEUCINE-RICH REPEAT FLIGHTLESS-INTERACTING PROTEIN 1"/>
    <property type="match status" value="1"/>
</dbReference>
<protein>
    <submittedName>
        <fullName evidence="5">Leucine-rich repeat flightless-interacting protein 1</fullName>
    </submittedName>
</protein>
<evidence type="ECO:0000313" key="5">
    <source>
        <dbReference type="EMBL" id="AFO95412.1"/>
    </source>
</evidence>
<feature type="compositionally biased region" description="Basic and acidic residues" evidence="4">
    <location>
        <begin position="1004"/>
        <end position="1021"/>
    </location>
</feature>
<dbReference type="GO" id="GO:0000978">
    <property type="term" value="F:RNA polymerase II cis-regulatory region sequence-specific DNA binding"/>
    <property type="evidence" value="ECO:0007669"/>
    <property type="project" value="TreeGrafter"/>
</dbReference>
<evidence type="ECO:0000256" key="2">
    <source>
        <dbReference type="ARBA" id="ARBA00023054"/>
    </source>
</evidence>
<feature type="region of interest" description="Disordered" evidence="4">
    <location>
        <begin position="96"/>
        <end position="153"/>
    </location>
</feature>
<comment type="similarity">
    <text evidence="1">Belongs to the LRRFIP family.</text>
</comment>
<feature type="region of interest" description="Disordered" evidence="4">
    <location>
        <begin position="351"/>
        <end position="387"/>
    </location>
</feature>
<evidence type="ECO:0000256" key="3">
    <source>
        <dbReference type="SAM" id="Coils"/>
    </source>
</evidence>
<feature type="compositionally biased region" description="Basic and acidic residues" evidence="4">
    <location>
        <begin position="919"/>
        <end position="980"/>
    </location>
</feature>
<feature type="coiled-coil region" evidence="3">
    <location>
        <begin position="14"/>
        <end position="48"/>
    </location>
</feature>
<feature type="compositionally biased region" description="Acidic residues" evidence="4">
    <location>
        <begin position="584"/>
        <end position="596"/>
    </location>
</feature>
<dbReference type="AlphaFoldDB" id="V9KC91"/>
<feature type="region of interest" description="Disordered" evidence="4">
    <location>
        <begin position="512"/>
        <end position="535"/>
    </location>
</feature>
<reference evidence="5" key="1">
    <citation type="journal article" date="2014" name="Nature">
        <title>Elephant shark genome provides unique insights into gnathostome evolution.</title>
        <authorList>
            <consortium name="International Elephant Shark Genome Sequencing Consortium"/>
            <person name="Venkatesh B."/>
            <person name="Lee A.P."/>
            <person name="Ravi V."/>
            <person name="Maurya A.K."/>
            <person name="Lian M.M."/>
            <person name="Swann J.B."/>
            <person name="Ohta Y."/>
            <person name="Flajnik M.F."/>
            <person name="Sutoh Y."/>
            <person name="Kasahara M."/>
            <person name="Hoon S."/>
            <person name="Gangu V."/>
            <person name="Roy S.W."/>
            <person name="Irimia M."/>
            <person name="Korzh V."/>
            <person name="Kondrychyn I."/>
            <person name="Lim Z.W."/>
            <person name="Tay B.H."/>
            <person name="Tohari S."/>
            <person name="Kong K.W."/>
            <person name="Ho S."/>
            <person name="Lorente-Galdos B."/>
            <person name="Quilez J."/>
            <person name="Marques-Bonet T."/>
            <person name="Raney B.J."/>
            <person name="Ingham P.W."/>
            <person name="Tay A."/>
            <person name="Hillier L.W."/>
            <person name="Minx P."/>
            <person name="Boehm T."/>
            <person name="Wilson R.K."/>
            <person name="Brenner S."/>
            <person name="Warren W.C."/>
        </authorList>
    </citation>
    <scope>NUCLEOTIDE SEQUENCE</scope>
    <source>
        <tissue evidence="5">Heart</tissue>
    </source>
</reference>
<feature type="compositionally biased region" description="Basic and acidic residues" evidence="4">
    <location>
        <begin position="355"/>
        <end position="365"/>
    </location>
</feature>
<evidence type="ECO:0000256" key="1">
    <source>
        <dbReference type="ARBA" id="ARBA00008275"/>
    </source>
</evidence>
<feature type="region of interest" description="Disordered" evidence="4">
    <location>
        <begin position="785"/>
        <end position="1075"/>
    </location>
</feature>
<feature type="compositionally biased region" description="Basic and acidic residues" evidence="4">
    <location>
        <begin position="897"/>
        <end position="909"/>
    </location>
</feature>
<feature type="non-terminal residue" evidence="5">
    <location>
        <position position="1095"/>
    </location>
</feature>
<feature type="compositionally biased region" description="Basic and acidic residues" evidence="4">
    <location>
        <begin position="785"/>
        <end position="804"/>
    </location>
</feature>
<accession>V9KC91</accession>
<dbReference type="EMBL" id="JW862895">
    <property type="protein sequence ID" value="AFO95412.1"/>
    <property type="molecule type" value="mRNA"/>
</dbReference>
<feature type="compositionally biased region" description="Basic and acidic residues" evidence="4">
    <location>
        <begin position="820"/>
        <end position="844"/>
    </location>
</feature>
<name>V9KC91_CALMI</name>
<dbReference type="InterPro" id="IPR019139">
    <property type="entry name" value="LRRFIP1/2"/>
</dbReference>
<organism evidence="5">
    <name type="scientific">Callorhinchus milii</name>
    <name type="common">Ghost shark</name>
    <dbReference type="NCBI Taxonomy" id="7868"/>
    <lineage>
        <taxon>Eukaryota</taxon>
        <taxon>Metazoa</taxon>
        <taxon>Chordata</taxon>
        <taxon>Craniata</taxon>
        <taxon>Vertebrata</taxon>
        <taxon>Chondrichthyes</taxon>
        <taxon>Holocephali</taxon>
        <taxon>Chimaeriformes</taxon>
        <taxon>Callorhinchidae</taxon>
        <taxon>Callorhinchus</taxon>
    </lineage>
</organism>
<dbReference type="Gene3D" id="1.20.5.4090">
    <property type="match status" value="1"/>
</dbReference>
<dbReference type="Pfam" id="PF09738">
    <property type="entry name" value="LRRFIP"/>
    <property type="match status" value="1"/>
</dbReference>
<feature type="coiled-coil region" evidence="3">
    <location>
        <begin position="180"/>
        <end position="301"/>
    </location>
</feature>
<feature type="compositionally biased region" description="Low complexity" evidence="4">
    <location>
        <begin position="128"/>
        <end position="148"/>
    </location>
</feature>
<feature type="region of interest" description="Disordered" evidence="4">
    <location>
        <begin position="566"/>
        <end position="602"/>
    </location>
</feature>
<feature type="compositionally biased region" description="Basic and acidic residues" evidence="4">
    <location>
        <begin position="112"/>
        <end position="127"/>
    </location>
</feature>
<sequence>MGTHIPVRKRIPNRERLSAEDDALNQIAREAEARLAAKRAARAEAREIRMKELERQQKEIYQVQKKYYGLDTKWGDIEQWMEDSERYSRRFRRLPSVSDEDERMSVGSRGSLRVEERPEKDFGEKGSRTTSSLSAATLASLGGTSSRRGSGDTIASVDTEASIREIKDIFELKDQIQDVEGKYMQSLKELKDSLAEVEEKYRKAMVSNAQLDNEKNTLMYQVDTLQDVLLEVEEHLAESNREFQEKAKELEREKHAHSVLQFQFEEIKESLKQREEMLMEIKRLTHSKETSAREISDLQETIEWKDKKIGALERQKEYFDTIRSERDELKDMVVMLKEKIKAHGLVVSEVLNGDGGREGDSHTDPAEVASRDAAPQLPNCPDGPLGKTQEMEMRNEILENVGRKGVFQNAGNDAEQMEKTGDEEVIMDNVEGKEKQTGGHEKQCEDMIGTEKPTVSAADNGNVDQIGSKAAENLDGEQNAFGVGISEEKEVSQVVKVADDVDIDAGVQISAKAEESQRAIEVNDSQAQGRGSLSDIHTRADQFDGVHFGGTDCEMAEAVAPGVEDELGENVGRDGDGKSIAPEAEGELGEDVESDEDGNKRTLEEESKQIVDIIIKRAVEIVEREMGFSNVQEEFPKVEVTEEETVDQMQGDPSDAMWEEACELVCDKGDRGDEVMNEQSSISHVASDNAELSSACLDAEKHPGNLYENVDLGSVEVNMVEQGQSEQPGSCQETTGSIGNQLQDVSENVGNREEREQDQLEEKDITQTLVRERIDIELIAEEVKSATHGDQGNKIENSLHREQETETSAVKQRIGQNEEDTGRADPEQEVEAGRVRRAVDDDKLVPAQNKETGSQEKSDETQEMSRLGGSVETGFVQGSQNETIIESAAKGPGVGEAETKRQDVSEIKAETTTMEEDESGIKGEVKSPGEDEGQVRTDPEGEEPHCTDKQETLEKTVKETVLDEGEVKATQPDFHHRDVVVEAEEKEELKEKRVSEVVQGEPNDSGKHDRGKSEDVNEPKKVTKAAGNVSAGERRPALAGDEEEAETSKDSVVQESVEVGNGEAGQRAEISDEGEEAQLRLQMSEVAMNEKEPVA</sequence>
<proteinExistence type="evidence at transcript level"/>